<name>A0A1W6P000_9RHOB</name>
<gene>
    <name evidence="2" type="primary">cheX</name>
    <name evidence="2" type="ORF">BVG79_01496</name>
</gene>
<evidence type="ECO:0000259" key="1">
    <source>
        <dbReference type="Pfam" id="PF13466"/>
    </source>
</evidence>
<evidence type="ECO:0000313" key="3">
    <source>
        <dbReference type="Proteomes" id="UP000242447"/>
    </source>
</evidence>
<keyword evidence="3" id="KW-1185">Reference proteome</keyword>
<feature type="domain" description="MlaB-like STAS" evidence="1">
    <location>
        <begin position="3"/>
        <end position="63"/>
    </location>
</feature>
<accession>A0A1W6P000</accession>
<dbReference type="Pfam" id="PF13466">
    <property type="entry name" value="STAS_2"/>
    <property type="match status" value="1"/>
</dbReference>
<protein>
    <submittedName>
        <fullName evidence="2">Chemotaxis protein CheX</fullName>
    </submittedName>
</protein>
<dbReference type="KEGG" id="kro:BVG79_01496"/>
<proteinExistence type="predicted"/>
<evidence type="ECO:0000313" key="2">
    <source>
        <dbReference type="EMBL" id="ARO14842.1"/>
    </source>
</evidence>
<dbReference type="STRING" id="92947.BVG79_01496"/>
<reference evidence="2 3" key="1">
    <citation type="submission" date="2017-02" db="EMBL/GenBank/DDBJ databases">
        <title>Ketogulonicigenium robustum SPU B003 Genome sequencing and assembly.</title>
        <authorList>
            <person name="Li Y."/>
            <person name="Liu L."/>
            <person name="Wang C."/>
            <person name="Zhang M."/>
            <person name="Zhang T."/>
            <person name="Zhang Y."/>
        </authorList>
    </citation>
    <scope>NUCLEOTIDE SEQUENCE [LARGE SCALE GENOMIC DNA]</scope>
    <source>
        <strain evidence="2 3">SPU_B003</strain>
    </source>
</reference>
<sequence>MAAQLLPHRGTALQLDAQPVQRIGGLGVEVLLVARKQWESDGVPFTISGWTLDAAATLQVMGAEVLQ</sequence>
<dbReference type="InterPro" id="IPR058548">
    <property type="entry name" value="MlaB-like_STAS"/>
</dbReference>
<organism evidence="2 3">
    <name type="scientific">Ketogulonicigenium robustum</name>
    <dbReference type="NCBI Taxonomy" id="92947"/>
    <lineage>
        <taxon>Bacteria</taxon>
        <taxon>Pseudomonadati</taxon>
        <taxon>Pseudomonadota</taxon>
        <taxon>Alphaproteobacteria</taxon>
        <taxon>Rhodobacterales</taxon>
        <taxon>Roseobacteraceae</taxon>
        <taxon>Ketogulonicigenium</taxon>
    </lineage>
</organism>
<dbReference type="AlphaFoldDB" id="A0A1W6P000"/>
<dbReference type="EMBL" id="CP019937">
    <property type="protein sequence ID" value="ARO14842.1"/>
    <property type="molecule type" value="Genomic_DNA"/>
</dbReference>
<dbReference type="Proteomes" id="UP000242447">
    <property type="component" value="Chromosome"/>
</dbReference>